<name>A0ABV3Y5F2_9ACTN</name>
<dbReference type="RefSeq" id="WP_369084945.1">
    <property type="nucleotide sequence ID" value="NZ_JBFSHR010000085.1"/>
</dbReference>
<accession>A0ABV3Y5F2</accession>
<protein>
    <submittedName>
        <fullName evidence="1">Uncharacterized protein</fullName>
    </submittedName>
</protein>
<dbReference type="EMBL" id="JBFSHR010000085">
    <property type="protein sequence ID" value="MEX6430789.1"/>
    <property type="molecule type" value="Genomic_DNA"/>
</dbReference>
<evidence type="ECO:0000313" key="2">
    <source>
        <dbReference type="Proteomes" id="UP001560267"/>
    </source>
</evidence>
<organism evidence="1 2">
    <name type="scientific">Ferrimicrobium acidiphilum</name>
    <dbReference type="NCBI Taxonomy" id="121039"/>
    <lineage>
        <taxon>Bacteria</taxon>
        <taxon>Bacillati</taxon>
        <taxon>Actinomycetota</taxon>
        <taxon>Acidimicrobiia</taxon>
        <taxon>Acidimicrobiales</taxon>
        <taxon>Acidimicrobiaceae</taxon>
        <taxon>Ferrimicrobium</taxon>
    </lineage>
</organism>
<dbReference type="Proteomes" id="UP001560267">
    <property type="component" value="Unassembled WGS sequence"/>
</dbReference>
<reference evidence="1 2" key="1">
    <citation type="submission" date="2024-07" db="EMBL/GenBank/DDBJ databases">
        <title>Draft Genome Sequence of Ferrimicrobium acidiphilum Strain YE2023, Isolated from a Pulp of Bioleach Reactor.</title>
        <authorList>
            <person name="Elkina Y.A."/>
            <person name="Bulaeva A.G."/>
            <person name="Beletsky A.V."/>
            <person name="Mardanov A.V."/>
        </authorList>
    </citation>
    <scope>NUCLEOTIDE SEQUENCE [LARGE SCALE GENOMIC DNA]</scope>
    <source>
        <strain evidence="1 2">YE2023</strain>
    </source>
</reference>
<sequence length="199" mass="21691">MLRFCRPNSPGGGALHFRTLVTARQLDDADDLAAVLADRVASWTQRHGSRRIGTSNLIAGLIPRATEVTDPDLGQALIEREHAIEERAIALAERAIEERAKWVQQLGQMPPDPAHRAAWLANVATIAAYRERWNITGNAVIGKEASVDSIEQLGQWRRASSAVKAAVRLSNSTVDASETHVHIGIGDNSAIRNINVAER</sequence>
<keyword evidence="2" id="KW-1185">Reference proteome</keyword>
<comment type="caution">
    <text evidence="1">The sequence shown here is derived from an EMBL/GenBank/DDBJ whole genome shotgun (WGS) entry which is preliminary data.</text>
</comment>
<gene>
    <name evidence="1" type="ORF">AB6A68_13230</name>
</gene>
<evidence type="ECO:0000313" key="1">
    <source>
        <dbReference type="EMBL" id="MEX6430789.1"/>
    </source>
</evidence>
<proteinExistence type="predicted"/>